<proteinExistence type="predicted"/>
<organism evidence="3 4">
    <name type="scientific">Nesterenkonia rhizosphaerae</name>
    <dbReference type="NCBI Taxonomy" id="1348272"/>
    <lineage>
        <taxon>Bacteria</taxon>
        <taxon>Bacillati</taxon>
        <taxon>Actinomycetota</taxon>
        <taxon>Actinomycetes</taxon>
        <taxon>Micrococcales</taxon>
        <taxon>Micrococcaceae</taxon>
        <taxon>Nesterenkonia</taxon>
    </lineage>
</organism>
<comment type="caution">
    <text evidence="3">The sequence shown here is derived from an EMBL/GenBank/DDBJ whole genome shotgun (WGS) entry which is preliminary data.</text>
</comment>
<keyword evidence="2" id="KW-1133">Transmembrane helix</keyword>
<feature type="transmembrane region" description="Helical" evidence="2">
    <location>
        <begin position="35"/>
        <end position="59"/>
    </location>
</feature>
<dbReference type="EMBL" id="BAABLW010000007">
    <property type="protein sequence ID" value="GAA4924127.1"/>
    <property type="molecule type" value="Genomic_DNA"/>
</dbReference>
<dbReference type="RefSeq" id="WP_345478023.1">
    <property type="nucleotide sequence ID" value="NZ_BAABLW010000007.1"/>
</dbReference>
<name>A0ABP9G027_9MICC</name>
<keyword evidence="2" id="KW-0812">Transmembrane</keyword>
<keyword evidence="2" id="KW-0472">Membrane</keyword>
<evidence type="ECO:0008006" key="5">
    <source>
        <dbReference type="Google" id="ProtNLM"/>
    </source>
</evidence>
<evidence type="ECO:0000313" key="3">
    <source>
        <dbReference type="EMBL" id="GAA4924127.1"/>
    </source>
</evidence>
<evidence type="ECO:0000256" key="2">
    <source>
        <dbReference type="SAM" id="Phobius"/>
    </source>
</evidence>
<gene>
    <name evidence="3" type="ORF">GCM10025790_21660</name>
</gene>
<evidence type="ECO:0000256" key="1">
    <source>
        <dbReference type="SAM" id="MobiDB-lite"/>
    </source>
</evidence>
<keyword evidence="4" id="KW-1185">Reference proteome</keyword>
<protein>
    <recommendedName>
        <fullName evidence="5">Type IV pilus assembly protein PilA</fullName>
    </recommendedName>
</protein>
<feature type="region of interest" description="Disordered" evidence="1">
    <location>
        <begin position="181"/>
        <end position="201"/>
    </location>
</feature>
<reference evidence="4" key="1">
    <citation type="journal article" date="2019" name="Int. J. Syst. Evol. Microbiol.">
        <title>The Global Catalogue of Microorganisms (GCM) 10K type strain sequencing project: providing services to taxonomists for standard genome sequencing and annotation.</title>
        <authorList>
            <consortium name="The Broad Institute Genomics Platform"/>
            <consortium name="The Broad Institute Genome Sequencing Center for Infectious Disease"/>
            <person name="Wu L."/>
            <person name="Ma J."/>
        </authorList>
    </citation>
    <scope>NUCLEOTIDE SEQUENCE [LARGE SCALE GENOMIC DNA]</scope>
    <source>
        <strain evidence="4">JCM 19129</strain>
    </source>
</reference>
<evidence type="ECO:0000313" key="4">
    <source>
        <dbReference type="Proteomes" id="UP001500368"/>
    </source>
</evidence>
<dbReference type="Proteomes" id="UP001500368">
    <property type="component" value="Unassembled WGS sequence"/>
</dbReference>
<sequence>MKTIRSAQRLFQRRLRGERVSVRELARDERGAIDLASILIGVLILGIAAGIVWASVSWLPSFTQDQAAKADAGAIVTAQEMYYAREGFDRAQRYAGSIEQLQRDMGHGEGGYLAADINSGPVDARIRDGYAMPSGEDRIQIGTSGNGPSSSFIVCVMSATGKVYSATNTETTPVDDLEVESGRRCGGGGDDITWNTASHNP</sequence>
<accession>A0ABP9G027</accession>